<evidence type="ECO:0000313" key="7">
    <source>
        <dbReference type="EMBL" id="WWT33251.1"/>
    </source>
</evidence>
<keyword evidence="2" id="KW-0813">Transport</keyword>
<gene>
    <name evidence="7" type="ORF">V6617_01920</name>
</gene>
<dbReference type="InterPro" id="IPR003593">
    <property type="entry name" value="AAA+_ATPase"/>
</dbReference>
<dbReference type="PANTHER" id="PTHR42711:SF5">
    <property type="entry name" value="ABC TRANSPORTER ATP-BINDING PROTEIN NATA"/>
    <property type="match status" value="1"/>
</dbReference>
<feature type="domain" description="ABC transporter" evidence="6">
    <location>
        <begin position="16"/>
        <end position="246"/>
    </location>
</feature>
<keyword evidence="3" id="KW-0536">Nodulation</keyword>
<evidence type="ECO:0000313" key="8">
    <source>
        <dbReference type="Proteomes" id="UP001369958"/>
    </source>
</evidence>
<dbReference type="PANTHER" id="PTHR42711">
    <property type="entry name" value="ABC TRANSPORTER ATP-BINDING PROTEIN"/>
    <property type="match status" value="1"/>
</dbReference>
<evidence type="ECO:0000259" key="6">
    <source>
        <dbReference type="PROSITE" id="PS50893"/>
    </source>
</evidence>
<keyword evidence="8" id="KW-1185">Reference proteome</keyword>
<dbReference type="NCBIfam" id="TIGR03864">
    <property type="entry name" value="PQQ_ABC_ATP"/>
    <property type="match status" value="1"/>
</dbReference>
<sequence>MTQERFDAADGHGPALSVENVSKSYGEVRALGGVSLTIGRGEFVAILGRNGAGKSTLLQLLTGIFSPDAGRITVLGHDMSRNAIAALADIGVVFQQQTLDLELSVKANLLFHADLHGLSRREARRRISGLLEEYQLDGVATARARTLSGGNRRRLELARARLHRPRLLMMDEASAGLDPNSRRALLREMRRLVRVEGMSILWATHLVDEIQHADRIIVLDKGYVLYSGTTAELTRREQSDDLERTIITLMGGDEGAGPLNTPNSNP</sequence>
<dbReference type="InterPro" id="IPR050763">
    <property type="entry name" value="ABC_transporter_ATP-binding"/>
</dbReference>
<dbReference type="Proteomes" id="UP001369958">
    <property type="component" value="Chromosome"/>
</dbReference>
<evidence type="ECO:0000256" key="4">
    <source>
        <dbReference type="ARBA" id="ARBA00022741"/>
    </source>
</evidence>
<evidence type="ECO:0000256" key="5">
    <source>
        <dbReference type="ARBA" id="ARBA00022840"/>
    </source>
</evidence>
<proteinExistence type="inferred from homology"/>
<dbReference type="InterPro" id="IPR027417">
    <property type="entry name" value="P-loop_NTPase"/>
</dbReference>
<evidence type="ECO:0000256" key="2">
    <source>
        <dbReference type="ARBA" id="ARBA00022448"/>
    </source>
</evidence>
<comment type="similarity">
    <text evidence="1">Belongs to the ABC transporter superfamily.</text>
</comment>
<dbReference type="PROSITE" id="PS50893">
    <property type="entry name" value="ABC_TRANSPORTER_2"/>
    <property type="match status" value="1"/>
</dbReference>
<evidence type="ECO:0000256" key="3">
    <source>
        <dbReference type="ARBA" id="ARBA00022458"/>
    </source>
</evidence>
<dbReference type="RefSeq" id="WP_338608710.1">
    <property type="nucleotide sequence ID" value="NZ_CP146275.1"/>
</dbReference>
<dbReference type="InterPro" id="IPR003439">
    <property type="entry name" value="ABC_transporter-like_ATP-bd"/>
</dbReference>
<keyword evidence="5 7" id="KW-0067">ATP-binding</keyword>
<evidence type="ECO:0000256" key="1">
    <source>
        <dbReference type="ARBA" id="ARBA00005417"/>
    </source>
</evidence>
<dbReference type="GO" id="GO:0005524">
    <property type="term" value="F:ATP binding"/>
    <property type="evidence" value="ECO:0007669"/>
    <property type="project" value="UniProtKB-KW"/>
</dbReference>
<organism evidence="7 8">
    <name type="scientific">Pelagibacterium nitratireducens</name>
    <dbReference type="NCBI Taxonomy" id="1046114"/>
    <lineage>
        <taxon>Bacteria</taxon>
        <taxon>Pseudomonadati</taxon>
        <taxon>Pseudomonadota</taxon>
        <taxon>Alphaproteobacteria</taxon>
        <taxon>Hyphomicrobiales</taxon>
        <taxon>Devosiaceae</taxon>
        <taxon>Pelagibacterium</taxon>
    </lineage>
</organism>
<protein>
    <submittedName>
        <fullName evidence="7">ATP-binding cassette domain-containing protein</fullName>
    </submittedName>
</protein>
<dbReference type="InterPro" id="IPR022467">
    <property type="entry name" value="ABC_transprt_ATP-bd_su_PQQ"/>
</dbReference>
<dbReference type="Gene3D" id="3.40.50.300">
    <property type="entry name" value="P-loop containing nucleotide triphosphate hydrolases"/>
    <property type="match status" value="1"/>
</dbReference>
<reference evidence="7 8" key="1">
    <citation type="submission" date="2024-02" db="EMBL/GenBank/DDBJ databases">
        <title>Complete genome sequence of Pelagibacterium nitratireducens ZH15.</title>
        <authorList>
            <person name="Zhao L.H."/>
        </authorList>
    </citation>
    <scope>NUCLEOTIDE SEQUENCE [LARGE SCALE GENOMIC DNA]</scope>
    <source>
        <strain evidence="7 8">ZH15</strain>
    </source>
</reference>
<accession>A0ABZ2I3X0</accession>
<dbReference type="EMBL" id="CP146275">
    <property type="protein sequence ID" value="WWT33251.1"/>
    <property type="molecule type" value="Genomic_DNA"/>
</dbReference>
<name>A0ABZ2I3X0_9HYPH</name>
<keyword evidence="4" id="KW-0547">Nucleotide-binding</keyword>
<dbReference type="SUPFAM" id="SSF52540">
    <property type="entry name" value="P-loop containing nucleoside triphosphate hydrolases"/>
    <property type="match status" value="1"/>
</dbReference>
<dbReference type="SMART" id="SM00382">
    <property type="entry name" value="AAA"/>
    <property type="match status" value="1"/>
</dbReference>
<dbReference type="Pfam" id="PF00005">
    <property type="entry name" value="ABC_tran"/>
    <property type="match status" value="1"/>
</dbReference>